<protein>
    <recommendedName>
        <fullName evidence="5">PEP-CTERM sorting domain-containing protein</fullName>
    </recommendedName>
</protein>
<accession>A0ABX2EES9</accession>
<feature type="transmembrane region" description="Helical" evidence="1">
    <location>
        <begin position="201"/>
        <end position="222"/>
    </location>
</feature>
<dbReference type="Proteomes" id="UP000737171">
    <property type="component" value="Unassembled WGS sequence"/>
</dbReference>
<dbReference type="RefSeq" id="WP_173122212.1">
    <property type="nucleotide sequence ID" value="NZ_JABRWJ010000002.1"/>
</dbReference>
<gene>
    <name evidence="3" type="ORF">HLB44_09065</name>
</gene>
<feature type="chain" id="PRO_5045539676" description="PEP-CTERM sorting domain-containing protein" evidence="2">
    <location>
        <begin position="38"/>
        <end position="227"/>
    </location>
</feature>
<keyword evidence="4" id="KW-1185">Reference proteome</keyword>
<keyword evidence="1" id="KW-1133">Transmembrane helix</keyword>
<organism evidence="3 4">
    <name type="scientific">Pseudaquabacterium terrae</name>
    <dbReference type="NCBI Taxonomy" id="2732868"/>
    <lineage>
        <taxon>Bacteria</taxon>
        <taxon>Pseudomonadati</taxon>
        <taxon>Pseudomonadota</taxon>
        <taxon>Betaproteobacteria</taxon>
        <taxon>Burkholderiales</taxon>
        <taxon>Sphaerotilaceae</taxon>
        <taxon>Pseudaquabacterium</taxon>
    </lineage>
</organism>
<name>A0ABX2EES9_9BURK</name>
<evidence type="ECO:0008006" key="5">
    <source>
        <dbReference type="Google" id="ProtNLM"/>
    </source>
</evidence>
<comment type="caution">
    <text evidence="3">The sequence shown here is derived from an EMBL/GenBank/DDBJ whole genome shotgun (WGS) entry which is preliminary data.</text>
</comment>
<keyword evidence="1" id="KW-0472">Membrane</keyword>
<keyword evidence="2" id="KW-0732">Signal</keyword>
<evidence type="ECO:0000256" key="2">
    <source>
        <dbReference type="SAM" id="SignalP"/>
    </source>
</evidence>
<evidence type="ECO:0000313" key="3">
    <source>
        <dbReference type="EMBL" id="NRF67130.1"/>
    </source>
</evidence>
<evidence type="ECO:0000313" key="4">
    <source>
        <dbReference type="Proteomes" id="UP000737171"/>
    </source>
</evidence>
<feature type="signal peptide" evidence="2">
    <location>
        <begin position="1"/>
        <end position="37"/>
    </location>
</feature>
<reference evidence="3 4" key="1">
    <citation type="submission" date="2020-05" db="EMBL/GenBank/DDBJ databases">
        <title>Aquincola sp. isolate from soil.</title>
        <authorList>
            <person name="Han J."/>
            <person name="Kim D.-U."/>
        </authorList>
    </citation>
    <scope>NUCLEOTIDE SEQUENCE [LARGE SCALE GENOMIC DNA]</scope>
    <source>
        <strain evidence="3 4">S2</strain>
    </source>
</reference>
<sequence length="227" mass="23305">MPTLPPGATVVPEDKKMLKRAAWAAVIAAMVGGTAQAAVVTLHDESTQGDITSTTPFVLANGQSQVRGSTAAFWAPGVGGPMDFDHVQFRVAAGSTLVGIEFAYDVTSTRGNAKSTIRQAYSRGDSTQVVEDTAGGAAYAGVASLFDDGGFRPISGDDGYQGNITLGFSMLGFNMALPGEHGATSWVNHYTLTFLVEPAAVPLPGTLALSALALVALAGATARRRTG</sequence>
<keyword evidence="1" id="KW-0812">Transmembrane</keyword>
<dbReference type="EMBL" id="JABRWJ010000002">
    <property type="protein sequence ID" value="NRF67130.1"/>
    <property type="molecule type" value="Genomic_DNA"/>
</dbReference>
<proteinExistence type="predicted"/>
<evidence type="ECO:0000256" key="1">
    <source>
        <dbReference type="SAM" id="Phobius"/>
    </source>
</evidence>